<comment type="subunit">
    <text evidence="3">The main subunits of complex b-c1 are: cytochrome b, cytochrome c1 and the Rieske protein.</text>
</comment>
<comment type="cofactor">
    <cofactor evidence="19">
        <name>heme b</name>
        <dbReference type="ChEBI" id="CHEBI:60344"/>
    </cofactor>
    <text evidence="19">Binds 2 heme groups non-covalently.</text>
</comment>
<dbReference type="GO" id="GO:0016491">
    <property type="term" value="F:oxidoreductase activity"/>
    <property type="evidence" value="ECO:0007669"/>
    <property type="project" value="UniProtKB-UniRule"/>
</dbReference>
<evidence type="ECO:0000256" key="14">
    <source>
        <dbReference type="ARBA" id="ARBA00023075"/>
    </source>
</evidence>
<evidence type="ECO:0000256" key="9">
    <source>
        <dbReference type="ARBA" id="ARBA00022723"/>
    </source>
</evidence>
<keyword evidence="13 18" id="KW-0408">Iron</keyword>
<feature type="binding site" description="axial binding residue" evidence="18">
    <location>
        <position position="200"/>
    </location>
    <ligand>
        <name>heme b</name>
        <dbReference type="ChEBI" id="CHEBI:60344"/>
        <label>b566</label>
    </ligand>
    <ligandPart>
        <name>Fe</name>
        <dbReference type="ChEBI" id="CHEBI:18248"/>
    </ligandPart>
</feature>
<comment type="subcellular location">
    <subcellularLocation>
        <location evidence="2">Mitochondrion inner membrane</location>
        <topology evidence="2">Multi-pass membrane protein</topology>
    </subcellularLocation>
</comment>
<keyword evidence="5 19" id="KW-0813">Transport</keyword>
<protein>
    <recommendedName>
        <fullName evidence="4 19">Cytochrome b</fullName>
    </recommendedName>
</protein>
<sequence>MKLIYMNFRKSNPAMKILNSALIEMPAPLNITLWWNFGSLLGICLMLQLTTGLFLAMHYSGHVHLAFDNLVYICRDVNNGWLLRTLHANGASMFFLCLYLHMGRSLYFNSYIFIYTWMMGVSILFLAMATAFLGYVLPWGQMSLWGASVITNLLSTIPYVGHLLVQWLWGGFAVDTPTLTRFFSLHFTLPFIMSFLVIIHVMFLHQTGSNNPIGINSNTAKIVFHPYFTLKDTMGMLFMLLMLVFITLWSPNSLGDPENFNPANPLSSPPHIQPEWYYLFAYAILRSIPNKLGGVLALLASVFIFYLLPFMFSKQISSLQFYPFNKILLWSFLMISILLTWIGAKPVEDPYVITGQILTMLYFSFFLVDAWLAKWWDQQTR</sequence>
<feature type="transmembrane region" description="Helical" evidence="19">
    <location>
        <begin position="81"/>
        <end position="102"/>
    </location>
</feature>
<dbReference type="GO" id="GO:0046872">
    <property type="term" value="F:metal ion binding"/>
    <property type="evidence" value="ECO:0007669"/>
    <property type="project" value="UniProtKB-UniRule"/>
</dbReference>
<evidence type="ECO:0000256" key="4">
    <source>
        <dbReference type="ARBA" id="ARBA00013531"/>
    </source>
</evidence>
<feature type="transmembrane region" description="Helical" evidence="19">
    <location>
        <begin position="114"/>
        <end position="137"/>
    </location>
</feature>
<comment type="cofactor">
    <cofactor evidence="18">
        <name>heme</name>
        <dbReference type="ChEBI" id="CHEBI:30413"/>
    </cofactor>
    <text evidence="18">Binds 2 heme groups non-covalently.</text>
</comment>
<feature type="binding site" evidence="17">
    <location>
        <position position="205"/>
    </location>
    <ligand>
        <name>a ubiquinone</name>
        <dbReference type="ChEBI" id="CHEBI:16389"/>
    </ligand>
</feature>
<reference evidence="22" key="1">
    <citation type="submission" date="2016-05" db="EMBL/GenBank/DDBJ databases">
        <title>Smart mitochondrial genome of Oniscidea (terrestrial crustacea).</title>
        <authorList>
            <person name="Marcade I."/>
            <person name="Quevarec L."/>
            <person name="Badawi M."/>
            <person name="Delaunay C."/>
            <person name="Lesobre J."/>
        </authorList>
    </citation>
    <scope>NUCLEOTIDE SEQUENCE</scope>
</reference>
<dbReference type="CDD" id="cd00284">
    <property type="entry name" value="Cytochrome_b_N"/>
    <property type="match status" value="1"/>
</dbReference>
<dbReference type="GO" id="GO:0006122">
    <property type="term" value="P:mitochondrial electron transport, ubiquinol to cytochrome c"/>
    <property type="evidence" value="ECO:0007669"/>
    <property type="project" value="TreeGrafter"/>
</dbReference>
<dbReference type="InterPro" id="IPR005798">
    <property type="entry name" value="Cyt_b/b6_C"/>
</dbReference>
<evidence type="ECO:0000256" key="7">
    <source>
        <dbReference type="ARBA" id="ARBA00022660"/>
    </source>
</evidence>
<feature type="transmembrane region" description="Helical" evidence="19">
    <location>
        <begin position="324"/>
        <end position="344"/>
    </location>
</feature>
<comment type="function">
    <text evidence="1 19">Component of the ubiquinol-cytochrome c reductase complex (complex III or cytochrome b-c1 complex) that is part of the mitochondrial respiratory chain. The b-c1 complex mediates electron transfer from ubiquinol to cytochrome c. Contributes to the generation of a proton gradient across the mitochondrial membrane that is then used for ATP synthesis.</text>
</comment>
<evidence type="ECO:0000256" key="17">
    <source>
        <dbReference type="PIRSR" id="PIRSR038885-1"/>
    </source>
</evidence>
<evidence type="ECO:0000256" key="16">
    <source>
        <dbReference type="ARBA" id="ARBA00023136"/>
    </source>
</evidence>
<evidence type="ECO:0000256" key="8">
    <source>
        <dbReference type="ARBA" id="ARBA00022692"/>
    </source>
</evidence>
<comment type="similarity">
    <text evidence="19">Belongs to the cytochrome b family.</text>
</comment>
<dbReference type="InterPro" id="IPR016174">
    <property type="entry name" value="Di-haem_cyt_TM"/>
</dbReference>
<dbReference type="GO" id="GO:0008121">
    <property type="term" value="F:quinol-cytochrome-c reductase activity"/>
    <property type="evidence" value="ECO:0007669"/>
    <property type="project" value="InterPro"/>
</dbReference>
<keyword evidence="10" id="KW-0999">Mitochondrion inner membrane</keyword>
<feature type="binding site" description="axial binding residue" evidence="18">
    <location>
        <position position="101"/>
    </location>
    <ligand>
        <name>heme b</name>
        <dbReference type="ChEBI" id="CHEBI:60344"/>
        <label>b566</label>
    </ligand>
    <ligandPart>
        <name>Fe</name>
        <dbReference type="ChEBI" id="CHEBI:18248"/>
    </ligandPart>
</feature>
<feature type="domain" description="Cytochrome b/b6 C-terminal region profile" evidence="21">
    <location>
        <begin position="214"/>
        <end position="381"/>
    </location>
</feature>
<accession>A0A1P8DKK2</accession>
<dbReference type="PIRSF" id="PIRSF038885">
    <property type="entry name" value="COB"/>
    <property type="match status" value="1"/>
</dbReference>
<evidence type="ECO:0000256" key="11">
    <source>
        <dbReference type="ARBA" id="ARBA00022982"/>
    </source>
</evidence>
<dbReference type="Pfam" id="PF00032">
    <property type="entry name" value="Cytochrom_B_C"/>
    <property type="match status" value="1"/>
</dbReference>
<feature type="transmembrane region" description="Helical" evidence="19">
    <location>
        <begin position="149"/>
        <end position="170"/>
    </location>
</feature>
<keyword evidence="14" id="KW-0830">Ubiquinone</keyword>
<dbReference type="InterPro" id="IPR036150">
    <property type="entry name" value="Cyt_b/b6_C_sf"/>
</dbReference>
<evidence type="ECO:0000256" key="6">
    <source>
        <dbReference type="ARBA" id="ARBA00022617"/>
    </source>
</evidence>
<evidence type="ECO:0000256" key="1">
    <source>
        <dbReference type="ARBA" id="ARBA00002566"/>
    </source>
</evidence>
<dbReference type="GO" id="GO:0005743">
    <property type="term" value="C:mitochondrial inner membrane"/>
    <property type="evidence" value="ECO:0007669"/>
    <property type="project" value="UniProtKB-SubCell"/>
</dbReference>
<keyword evidence="7 19" id="KW-0679">Respiratory chain</keyword>
<evidence type="ECO:0000313" key="22">
    <source>
        <dbReference type="EMBL" id="APU89562.1"/>
    </source>
</evidence>
<dbReference type="PROSITE" id="PS51002">
    <property type="entry name" value="CYTB_NTER"/>
    <property type="match status" value="1"/>
</dbReference>
<evidence type="ECO:0000256" key="3">
    <source>
        <dbReference type="ARBA" id="ARBA00011649"/>
    </source>
</evidence>
<evidence type="ECO:0000256" key="13">
    <source>
        <dbReference type="ARBA" id="ARBA00023004"/>
    </source>
</evidence>
<name>A0A1P8DKK2_9CRUS</name>
<dbReference type="Pfam" id="PF00033">
    <property type="entry name" value="Cytochrome_B"/>
    <property type="match status" value="1"/>
</dbReference>
<proteinExistence type="inferred from homology"/>
<dbReference type="EMBL" id="KX289585">
    <property type="protein sequence ID" value="APU89562.1"/>
    <property type="molecule type" value="Genomic_DNA"/>
</dbReference>
<feature type="transmembrane region" description="Helical" evidence="19">
    <location>
        <begin position="234"/>
        <end position="251"/>
    </location>
</feature>
<feature type="transmembrane region" description="Helical" evidence="19">
    <location>
        <begin position="292"/>
        <end position="312"/>
    </location>
</feature>
<dbReference type="PROSITE" id="PS51003">
    <property type="entry name" value="CYTB_CTER"/>
    <property type="match status" value="1"/>
</dbReference>
<feature type="binding site" description="axial binding residue" evidence="18">
    <location>
        <position position="186"/>
    </location>
    <ligand>
        <name>heme b</name>
        <dbReference type="ChEBI" id="CHEBI:60344"/>
        <label>b562</label>
    </ligand>
    <ligandPart>
        <name>Fe</name>
        <dbReference type="ChEBI" id="CHEBI:18248"/>
    </ligandPart>
</feature>
<dbReference type="SUPFAM" id="SSF81648">
    <property type="entry name" value="a domain/subunit of cytochrome bc1 complex (Ubiquinol-cytochrome c reductase)"/>
    <property type="match status" value="1"/>
</dbReference>
<dbReference type="GO" id="GO:0045275">
    <property type="term" value="C:respiratory chain complex III"/>
    <property type="evidence" value="ECO:0007669"/>
    <property type="project" value="InterPro"/>
</dbReference>
<dbReference type="InterPro" id="IPR048260">
    <property type="entry name" value="Cytochrome_b_C_euk/bac"/>
</dbReference>
<keyword evidence="15 19" id="KW-0496">Mitochondrion</keyword>
<keyword evidence="12 19" id="KW-1133">Transmembrane helix</keyword>
<gene>
    <name evidence="22" type="primary">cytb</name>
</gene>
<feature type="domain" description="Cytochrome b/b6 N-terminal region profile" evidence="20">
    <location>
        <begin position="5"/>
        <end position="213"/>
    </location>
</feature>
<evidence type="ECO:0000259" key="21">
    <source>
        <dbReference type="PROSITE" id="PS51003"/>
    </source>
</evidence>
<keyword evidence="9 18" id="KW-0479">Metal-binding</keyword>
<keyword evidence="8 19" id="KW-0812">Transmembrane</keyword>
<evidence type="ECO:0000256" key="10">
    <source>
        <dbReference type="ARBA" id="ARBA00022792"/>
    </source>
</evidence>
<feature type="transmembrane region" description="Helical" evidence="19">
    <location>
        <begin position="182"/>
        <end position="204"/>
    </location>
</feature>
<evidence type="ECO:0000256" key="5">
    <source>
        <dbReference type="ARBA" id="ARBA00022448"/>
    </source>
</evidence>
<feature type="transmembrane region" description="Helical" evidence="19">
    <location>
        <begin position="350"/>
        <end position="372"/>
    </location>
</feature>
<keyword evidence="11 19" id="KW-0249">Electron transport</keyword>
<evidence type="ECO:0000256" key="2">
    <source>
        <dbReference type="ARBA" id="ARBA00004448"/>
    </source>
</evidence>
<dbReference type="CDD" id="cd00290">
    <property type="entry name" value="cytochrome_b_C"/>
    <property type="match status" value="1"/>
</dbReference>
<evidence type="ECO:0000259" key="20">
    <source>
        <dbReference type="PROSITE" id="PS51002"/>
    </source>
</evidence>
<dbReference type="InterPro" id="IPR030689">
    <property type="entry name" value="Cytochrome_b"/>
</dbReference>
<dbReference type="Gene3D" id="1.20.810.10">
    <property type="entry name" value="Cytochrome Bc1 Complex, Chain C"/>
    <property type="match status" value="1"/>
</dbReference>
<evidence type="ECO:0000256" key="18">
    <source>
        <dbReference type="PIRSR" id="PIRSR038885-2"/>
    </source>
</evidence>
<dbReference type="AlphaFoldDB" id="A0A1P8DKK2"/>
<dbReference type="SUPFAM" id="SSF81342">
    <property type="entry name" value="Transmembrane di-heme cytochromes"/>
    <property type="match status" value="1"/>
</dbReference>
<keyword evidence="6 18" id="KW-0349">Heme</keyword>
<dbReference type="InterPro" id="IPR027387">
    <property type="entry name" value="Cytb/b6-like_sf"/>
</dbReference>
<dbReference type="PANTHER" id="PTHR19271">
    <property type="entry name" value="CYTOCHROME B"/>
    <property type="match status" value="1"/>
</dbReference>
<evidence type="ECO:0000256" key="15">
    <source>
        <dbReference type="ARBA" id="ARBA00023128"/>
    </source>
</evidence>
<feature type="transmembrane region" description="Helical" evidence="19">
    <location>
        <begin position="34"/>
        <end position="60"/>
    </location>
</feature>
<geneLocation type="mitochondrion" evidence="22"/>
<organism evidence="22">
    <name type="scientific">Armadillidium album</name>
    <dbReference type="NCBI Taxonomy" id="96802"/>
    <lineage>
        <taxon>Eukaryota</taxon>
        <taxon>Metazoa</taxon>
        <taxon>Ecdysozoa</taxon>
        <taxon>Arthropoda</taxon>
        <taxon>Crustacea</taxon>
        <taxon>Multicrustacea</taxon>
        <taxon>Malacostraca</taxon>
        <taxon>Eumalacostraca</taxon>
        <taxon>Peracarida</taxon>
        <taxon>Isopoda</taxon>
        <taxon>Oniscidea</taxon>
        <taxon>Crinocheta</taxon>
        <taxon>Armadillidiidae</taxon>
        <taxon>Armadillidium</taxon>
    </lineage>
</organism>
<keyword evidence="16 19" id="KW-0472">Membrane</keyword>
<dbReference type="InterPro" id="IPR048259">
    <property type="entry name" value="Cytochrome_b_N_euk/bac"/>
</dbReference>
<evidence type="ECO:0000256" key="12">
    <source>
        <dbReference type="ARBA" id="ARBA00022989"/>
    </source>
</evidence>
<feature type="binding site" description="axial binding residue" evidence="18">
    <location>
        <position position="87"/>
    </location>
    <ligand>
        <name>heme b</name>
        <dbReference type="ChEBI" id="CHEBI:60344"/>
        <label>b562</label>
    </ligand>
    <ligandPart>
        <name>Fe</name>
        <dbReference type="ChEBI" id="CHEBI:18248"/>
    </ligandPart>
</feature>
<dbReference type="InterPro" id="IPR005797">
    <property type="entry name" value="Cyt_b/b6_N"/>
</dbReference>
<evidence type="ECO:0000256" key="19">
    <source>
        <dbReference type="RuleBase" id="RU362117"/>
    </source>
</evidence>
<dbReference type="PANTHER" id="PTHR19271:SF16">
    <property type="entry name" value="CYTOCHROME B"/>
    <property type="match status" value="1"/>
</dbReference>